<proteinExistence type="predicted"/>
<feature type="non-terminal residue" evidence="1">
    <location>
        <position position="82"/>
    </location>
</feature>
<dbReference type="EMBL" id="LNYC01000076">
    <property type="protein sequence ID" value="KTC96050.1"/>
    <property type="molecule type" value="Genomic_DNA"/>
</dbReference>
<organism evidence="1 2">
    <name type="scientific">Legionella geestiana</name>
    <dbReference type="NCBI Taxonomy" id="45065"/>
    <lineage>
        <taxon>Bacteria</taxon>
        <taxon>Pseudomonadati</taxon>
        <taxon>Pseudomonadota</taxon>
        <taxon>Gammaproteobacteria</taxon>
        <taxon>Legionellales</taxon>
        <taxon>Legionellaceae</taxon>
        <taxon>Legionella</taxon>
    </lineage>
</organism>
<dbReference type="AlphaFoldDB" id="A0A0W0TKE5"/>
<protein>
    <submittedName>
        <fullName evidence="1">Uncharacterized protein</fullName>
    </submittedName>
</protein>
<evidence type="ECO:0000313" key="2">
    <source>
        <dbReference type="Proteomes" id="UP000054785"/>
    </source>
</evidence>
<reference evidence="1 2" key="1">
    <citation type="submission" date="2015-11" db="EMBL/GenBank/DDBJ databases">
        <title>Genomic analysis of 38 Legionella species identifies large and diverse effector repertoires.</title>
        <authorList>
            <person name="Burstein D."/>
            <person name="Amaro F."/>
            <person name="Zusman T."/>
            <person name="Lifshitz Z."/>
            <person name="Cohen O."/>
            <person name="Gilbert J.A."/>
            <person name="Pupko T."/>
            <person name="Shuman H.A."/>
            <person name="Segal G."/>
        </authorList>
    </citation>
    <scope>NUCLEOTIDE SEQUENCE [LARGE SCALE GENOMIC DNA]</scope>
    <source>
        <strain evidence="1 2">ATCC 49504</strain>
    </source>
</reference>
<name>A0A0W0TKE5_9GAMM</name>
<keyword evidence="2" id="KW-1185">Reference proteome</keyword>
<accession>A0A0W0TKE5</accession>
<dbReference type="RefSeq" id="WP_162261989.1">
    <property type="nucleotide sequence ID" value="NZ_LNYC01000076.1"/>
</dbReference>
<comment type="caution">
    <text evidence="1">The sequence shown here is derived from an EMBL/GenBank/DDBJ whole genome shotgun (WGS) entry which is preliminary data.</text>
</comment>
<feature type="non-terminal residue" evidence="1">
    <location>
        <position position="1"/>
    </location>
</feature>
<sequence>TFAFTEQSAHEVTAAEKQALLELQDEELSAIGGAEALQTLSFAPLKARRDFIRVHPGQNPEKAWEGMETLPGKVELAPFNAE</sequence>
<evidence type="ECO:0000313" key="1">
    <source>
        <dbReference type="EMBL" id="KTC96050.1"/>
    </source>
</evidence>
<gene>
    <name evidence="1" type="ORF">Lgee_2221</name>
</gene>
<dbReference type="Proteomes" id="UP000054785">
    <property type="component" value="Unassembled WGS sequence"/>
</dbReference>